<dbReference type="EMBL" id="JARPUR010000002">
    <property type="protein sequence ID" value="KAK4881453.1"/>
    <property type="molecule type" value="Genomic_DNA"/>
</dbReference>
<dbReference type="AlphaFoldDB" id="A0AAN7PC26"/>
<proteinExistence type="predicted"/>
<evidence type="ECO:0000313" key="2">
    <source>
        <dbReference type="Proteomes" id="UP001353858"/>
    </source>
</evidence>
<dbReference type="PANTHER" id="PTHR45823">
    <property type="entry name" value="T-SNARE COILED-COIL HOMOLOGY DOMAIN-CONTAINING PROTEIN"/>
    <property type="match status" value="1"/>
</dbReference>
<sequence>MHLNSEQYFTREKHVSQPTPSVTLNLTNTFTPLRNIISNNTDKYNHCFTVKEVSQVHKFKVVPLNFDGKVSWSTYYKQFETAATVNDWSNNKKVTSLIVSLRKEGLGILKTVLDYLQKNYKLLISRLEMRFGDAHLQQV</sequence>
<organism evidence="1 2">
    <name type="scientific">Aquatica leii</name>
    <dbReference type="NCBI Taxonomy" id="1421715"/>
    <lineage>
        <taxon>Eukaryota</taxon>
        <taxon>Metazoa</taxon>
        <taxon>Ecdysozoa</taxon>
        <taxon>Arthropoda</taxon>
        <taxon>Hexapoda</taxon>
        <taxon>Insecta</taxon>
        <taxon>Pterygota</taxon>
        <taxon>Neoptera</taxon>
        <taxon>Endopterygota</taxon>
        <taxon>Coleoptera</taxon>
        <taxon>Polyphaga</taxon>
        <taxon>Elateriformia</taxon>
        <taxon>Elateroidea</taxon>
        <taxon>Lampyridae</taxon>
        <taxon>Luciolinae</taxon>
        <taxon>Aquatica</taxon>
    </lineage>
</organism>
<keyword evidence="2" id="KW-1185">Reference proteome</keyword>
<dbReference type="Proteomes" id="UP001353858">
    <property type="component" value="Unassembled WGS sequence"/>
</dbReference>
<dbReference type="PANTHER" id="PTHR45823:SF1">
    <property type="entry name" value="T-SNARE COILED-COIL HOMOLOGY DOMAIN-CONTAINING PROTEIN"/>
    <property type="match status" value="1"/>
</dbReference>
<accession>A0AAN7PC26</accession>
<name>A0AAN7PC26_9COLE</name>
<reference evidence="2" key="1">
    <citation type="submission" date="2023-01" db="EMBL/GenBank/DDBJ databases">
        <title>Key to firefly adult light organ development and bioluminescence: homeobox transcription factors regulate luciferase expression and transportation to peroxisome.</title>
        <authorList>
            <person name="Fu X."/>
        </authorList>
    </citation>
    <scope>NUCLEOTIDE SEQUENCE [LARGE SCALE GENOMIC DNA]</scope>
</reference>
<comment type="caution">
    <text evidence="1">The sequence shown here is derived from an EMBL/GenBank/DDBJ whole genome shotgun (WGS) entry which is preliminary data.</text>
</comment>
<gene>
    <name evidence="1" type="ORF">RN001_004772</name>
</gene>
<protein>
    <submittedName>
        <fullName evidence="1">Uncharacterized protein</fullName>
    </submittedName>
</protein>
<evidence type="ECO:0000313" key="1">
    <source>
        <dbReference type="EMBL" id="KAK4881453.1"/>
    </source>
</evidence>